<accession>A0A2T4ZAE0</accession>
<keyword evidence="3" id="KW-1185">Reference proteome</keyword>
<proteinExistence type="predicted"/>
<dbReference type="PANTHER" id="PTHR43312">
    <property type="entry name" value="D-THREO-ALDOSE 1-DEHYDROGENASE"/>
    <property type="match status" value="1"/>
</dbReference>
<dbReference type="GO" id="GO:0016491">
    <property type="term" value="F:oxidoreductase activity"/>
    <property type="evidence" value="ECO:0007669"/>
    <property type="project" value="InterPro"/>
</dbReference>
<dbReference type="RefSeq" id="WP_107725610.1">
    <property type="nucleotide sequence ID" value="NZ_PZZP01000001.1"/>
</dbReference>
<comment type="caution">
    <text evidence="2">The sequence shown here is derived from an EMBL/GenBank/DDBJ whole genome shotgun (WGS) entry which is preliminary data.</text>
</comment>
<reference evidence="2 3" key="1">
    <citation type="submission" date="2018-04" db="EMBL/GenBank/DDBJ databases">
        <title>Genomic Encyclopedia of Archaeal and Bacterial Type Strains, Phase II (KMG-II): from individual species to whole genera.</title>
        <authorList>
            <person name="Goeker M."/>
        </authorList>
    </citation>
    <scope>NUCLEOTIDE SEQUENCE [LARGE SCALE GENOMIC DNA]</scope>
    <source>
        <strain evidence="2 3">DSM 45169</strain>
    </source>
</reference>
<protein>
    <submittedName>
        <fullName evidence="2">Aryl-alcohol dehydrogenase-like predicted oxidoreductase</fullName>
    </submittedName>
</protein>
<sequence length="302" mass="33182">MAAAKWALGTAQLGQSYGIANQTGKPSRKSAQEILETAVAAGATYLDTAPAYGDSEKIIGEYIQKQSSASRVPSIVTKLPPVPPSADPQAIDQLVRQSALSSIRRLHVPHIDVYLLHHPADLTSHQENVISALATIQAEGLVKRIGVSVYTPEEAEAALTLDCLDAIQVPVNILDHRFLRADLLKRFASKGMAVFARSIYLQGLMLMEPEHVPPSLYTAREPLRKLRRLAKELNMTPARLSLCFVRDQPGVDCILIGCETIEQLRKNVQMIGSPSLPPEVIKTIEQMFRDLPDAVINPSQWR</sequence>
<dbReference type="PRINTS" id="PR00069">
    <property type="entry name" value="ALDKETRDTASE"/>
</dbReference>
<dbReference type="InterPro" id="IPR020471">
    <property type="entry name" value="AKR"/>
</dbReference>
<dbReference type="AlphaFoldDB" id="A0A2T4ZAE0"/>
<feature type="domain" description="NADP-dependent oxidoreductase" evidence="1">
    <location>
        <begin position="7"/>
        <end position="286"/>
    </location>
</feature>
<dbReference type="InterPro" id="IPR023210">
    <property type="entry name" value="NADP_OxRdtase_dom"/>
</dbReference>
<evidence type="ECO:0000259" key="1">
    <source>
        <dbReference type="Pfam" id="PF00248"/>
    </source>
</evidence>
<dbReference type="OrthoDB" id="9773828at2"/>
<name>A0A2T4ZAE0_9BACL</name>
<evidence type="ECO:0000313" key="2">
    <source>
        <dbReference type="EMBL" id="PTM58860.1"/>
    </source>
</evidence>
<dbReference type="Pfam" id="PF00248">
    <property type="entry name" value="Aldo_ket_red"/>
    <property type="match status" value="1"/>
</dbReference>
<evidence type="ECO:0000313" key="3">
    <source>
        <dbReference type="Proteomes" id="UP000241639"/>
    </source>
</evidence>
<gene>
    <name evidence="2" type="ORF">C8J48_1455</name>
</gene>
<dbReference type="Gene3D" id="3.20.20.100">
    <property type="entry name" value="NADP-dependent oxidoreductase domain"/>
    <property type="match status" value="1"/>
</dbReference>
<organism evidence="2 3">
    <name type="scientific">Desmospora activa DSM 45169</name>
    <dbReference type="NCBI Taxonomy" id="1121389"/>
    <lineage>
        <taxon>Bacteria</taxon>
        <taxon>Bacillati</taxon>
        <taxon>Bacillota</taxon>
        <taxon>Bacilli</taxon>
        <taxon>Bacillales</taxon>
        <taxon>Thermoactinomycetaceae</taxon>
        <taxon>Desmospora</taxon>
    </lineage>
</organism>
<dbReference type="InterPro" id="IPR036812">
    <property type="entry name" value="NAD(P)_OxRdtase_dom_sf"/>
</dbReference>
<dbReference type="InterPro" id="IPR053135">
    <property type="entry name" value="AKR2_Oxidoreductase"/>
</dbReference>
<dbReference type="SUPFAM" id="SSF51430">
    <property type="entry name" value="NAD(P)-linked oxidoreductase"/>
    <property type="match status" value="1"/>
</dbReference>
<dbReference type="EMBL" id="PZZP01000001">
    <property type="protein sequence ID" value="PTM58860.1"/>
    <property type="molecule type" value="Genomic_DNA"/>
</dbReference>
<dbReference type="PANTHER" id="PTHR43312:SF1">
    <property type="entry name" value="NADP-DEPENDENT OXIDOREDUCTASE DOMAIN-CONTAINING PROTEIN"/>
    <property type="match status" value="1"/>
</dbReference>
<dbReference type="Proteomes" id="UP000241639">
    <property type="component" value="Unassembled WGS sequence"/>
</dbReference>
<dbReference type="CDD" id="cd19097">
    <property type="entry name" value="AKR_unchar"/>
    <property type="match status" value="1"/>
</dbReference>